<dbReference type="InterPro" id="IPR019888">
    <property type="entry name" value="Tscrpt_reg_AsnC-like"/>
</dbReference>
<dbReference type="GO" id="GO:0005829">
    <property type="term" value="C:cytosol"/>
    <property type="evidence" value="ECO:0007669"/>
    <property type="project" value="TreeGrafter"/>
</dbReference>
<dbReference type="GO" id="GO:0043565">
    <property type="term" value="F:sequence-specific DNA binding"/>
    <property type="evidence" value="ECO:0007669"/>
    <property type="project" value="InterPro"/>
</dbReference>
<keyword evidence="1" id="KW-0805">Transcription regulation</keyword>
<dbReference type="PRINTS" id="PR00033">
    <property type="entry name" value="HTHASNC"/>
</dbReference>
<dbReference type="EMBL" id="VFON01000002">
    <property type="protein sequence ID" value="TQL40504.1"/>
    <property type="molecule type" value="Genomic_DNA"/>
</dbReference>
<dbReference type="Proteomes" id="UP000319094">
    <property type="component" value="Unassembled WGS sequence"/>
</dbReference>
<keyword evidence="6" id="KW-1185">Reference proteome</keyword>
<dbReference type="InterPro" id="IPR036390">
    <property type="entry name" value="WH_DNA-bd_sf"/>
</dbReference>
<dbReference type="STRING" id="55969.SD72_05110"/>
<dbReference type="PROSITE" id="PS50956">
    <property type="entry name" value="HTH_ASNC_2"/>
    <property type="match status" value="1"/>
</dbReference>
<gene>
    <name evidence="5" type="ORF">FB468_3025</name>
</gene>
<evidence type="ECO:0000313" key="5">
    <source>
        <dbReference type="EMBL" id="TQL40504.1"/>
    </source>
</evidence>
<evidence type="ECO:0000259" key="4">
    <source>
        <dbReference type="PROSITE" id="PS50956"/>
    </source>
</evidence>
<protein>
    <submittedName>
        <fullName evidence="5">DNA-binding Lrp family transcriptional regulator</fullName>
    </submittedName>
</protein>
<dbReference type="InterPro" id="IPR000485">
    <property type="entry name" value="AsnC-type_HTH_dom"/>
</dbReference>
<dbReference type="Pfam" id="PF01037">
    <property type="entry name" value="AsnC_trans_reg"/>
    <property type="match status" value="1"/>
</dbReference>
<evidence type="ECO:0000256" key="3">
    <source>
        <dbReference type="ARBA" id="ARBA00023163"/>
    </source>
</evidence>
<dbReference type="Pfam" id="PF13404">
    <property type="entry name" value="HTH_AsnC-type"/>
    <property type="match status" value="1"/>
</dbReference>
<reference evidence="5 6" key="1">
    <citation type="submission" date="2019-06" db="EMBL/GenBank/DDBJ databases">
        <title>Sequencing the genomes of 1000 actinobacteria strains.</title>
        <authorList>
            <person name="Klenk H.-P."/>
        </authorList>
    </citation>
    <scope>NUCLEOTIDE SEQUENCE [LARGE SCALE GENOMIC DNA]</scope>
    <source>
        <strain evidence="5 6">DSM 8803</strain>
    </source>
</reference>
<dbReference type="SUPFAM" id="SSF46785">
    <property type="entry name" value="Winged helix' DNA-binding domain"/>
    <property type="match status" value="1"/>
</dbReference>
<proteinExistence type="predicted"/>
<feature type="domain" description="HTH asnC-type" evidence="4">
    <location>
        <begin position="4"/>
        <end position="65"/>
    </location>
</feature>
<organism evidence="5 6">
    <name type="scientific">Leucobacter komagatae</name>
    <dbReference type="NCBI Taxonomy" id="55969"/>
    <lineage>
        <taxon>Bacteria</taxon>
        <taxon>Bacillati</taxon>
        <taxon>Actinomycetota</taxon>
        <taxon>Actinomycetes</taxon>
        <taxon>Micrococcales</taxon>
        <taxon>Microbacteriaceae</taxon>
        <taxon>Leucobacter</taxon>
    </lineage>
</organism>
<evidence type="ECO:0000313" key="6">
    <source>
        <dbReference type="Proteomes" id="UP000319094"/>
    </source>
</evidence>
<dbReference type="InterPro" id="IPR036388">
    <property type="entry name" value="WH-like_DNA-bd_sf"/>
</dbReference>
<accession>A0A542XXE8</accession>
<name>A0A542XXE8_9MICO</name>
<dbReference type="GO" id="GO:0043200">
    <property type="term" value="P:response to amino acid"/>
    <property type="evidence" value="ECO:0007669"/>
    <property type="project" value="TreeGrafter"/>
</dbReference>
<dbReference type="InterPro" id="IPR019887">
    <property type="entry name" value="Tscrpt_reg_AsnC/Lrp_C"/>
</dbReference>
<dbReference type="SUPFAM" id="SSF54909">
    <property type="entry name" value="Dimeric alpha+beta barrel"/>
    <property type="match status" value="1"/>
</dbReference>
<dbReference type="PANTHER" id="PTHR30154">
    <property type="entry name" value="LEUCINE-RESPONSIVE REGULATORY PROTEIN"/>
    <property type="match status" value="1"/>
</dbReference>
<keyword evidence="3" id="KW-0804">Transcription</keyword>
<dbReference type="Gene3D" id="3.30.70.920">
    <property type="match status" value="1"/>
</dbReference>
<dbReference type="OrthoDB" id="9809462at2"/>
<dbReference type="SMART" id="SM00344">
    <property type="entry name" value="HTH_ASNC"/>
    <property type="match status" value="1"/>
</dbReference>
<keyword evidence="2 5" id="KW-0238">DNA-binding</keyword>
<evidence type="ECO:0000256" key="2">
    <source>
        <dbReference type="ARBA" id="ARBA00023125"/>
    </source>
</evidence>
<dbReference type="RefSeq" id="WP_141888468.1">
    <property type="nucleotide sequence ID" value="NZ_BAAAUY010000023.1"/>
</dbReference>
<sequence>MHVLDATDRRILTVLDAEPRATVQAIAYRLGLARGTVHTRLDKLQTSGALRANSLRLDPPALGWPLRARITAEANQEELEGMIADLELIPEITECFAVSGPSDLAIEIVARDADDVYRVTQEIMKCRGVIRTSTAIMLRGLIARRQHQLL</sequence>
<dbReference type="AlphaFoldDB" id="A0A542XXE8"/>
<dbReference type="Gene3D" id="1.10.10.10">
    <property type="entry name" value="Winged helix-like DNA-binding domain superfamily/Winged helix DNA-binding domain"/>
    <property type="match status" value="1"/>
</dbReference>
<evidence type="ECO:0000256" key="1">
    <source>
        <dbReference type="ARBA" id="ARBA00023015"/>
    </source>
</evidence>
<dbReference type="PANTHER" id="PTHR30154:SF34">
    <property type="entry name" value="TRANSCRIPTIONAL REGULATOR AZLB"/>
    <property type="match status" value="1"/>
</dbReference>
<comment type="caution">
    <text evidence="5">The sequence shown here is derived from an EMBL/GenBank/DDBJ whole genome shotgun (WGS) entry which is preliminary data.</text>
</comment>
<dbReference type="InterPro" id="IPR011008">
    <property type="entry name" value="Dimeric_a/b-barrel"/>
</dbReference>